<dbReference type="GO" id="GO:0016616">
    <property type="term" value="F:oxidoreductase activity, acting on the CH-OH group of donors, NAD or NADP as acceptor"/>
    <property type="evidence" value="ECO:0007669"/>
    <property type="project" value="TreeGrafter"/>
</dbReference>
<dbReference type="Gene3D" id="3.40.50.720">
    <property type="entry name" value="NAD(P)-binding Rossmann-like Domain"/>
    <property type="match status" value="1"/>
</dbReference>
<dbReference type="Pfam" id="PF00106">
    <property type="entry name" value="adh_short"/>
    <property type="match status" value="1"/>
</dbReference>
<evidence type="ECO:0008006" key="3">
    <source>
        <dbReference type="Google" id="ProtNLM"/>
    </source>
</evidence>
<evidence type="ECO:0000313" key="1">
    <source>
        <dbReference type="EMBL" id="KIM88787.1"/>
    </source>
</evidence>
<dbReference type="HOGENOM" id="CLU_010194_9_2_1"/>
<accession>A0A0C3CGA9</accession>
<gene>
    <name evidence="1" type="ORF">PILCRDRAFT_813764</name>
</gene>
<dbReference type="InterPro" id="IPR002347">
    <property type="entry name" value="SDR_fam"/>
</dbReference>
<dbReference type="PRINTS" id="PR00081">
    <property type="entry name" value="GDHRDH"/>
</dbReference>
<dbReference type="SUPFAM" id="SSF51735">
    <property type="entry name" value="NAD(P)-binding Rossmann-fold domains"/>
    <property type="match status" value="1"/>
</dbReference>
<sequence>MSSYVITGAARGIGFEFVRRFALKSENTVFALVRSRKNDQKLVEMGAKNVYILEADITDVKALKIAAAEVKKVTGGSLDYLINNAAFVEATRKNNNLDGYPEGQDDLLEKDLHDSFNTNVVGVVHTINAFLPLLRRGTAKKVITLSSGMGDAELVLKSGLSNQAPYAISKAALNMVVAKYAAEYKAEGLVFLTISPGLVDTSTKAPTPEEMKAYLEMLAYFRIISPSFEGPITPEKSVSMMIKVIDRWAVEDTGAFVSHYGNNHQWL</sequence>
<protein>
    <recommendedName>
        <fullName evidence="3">NAD(P)-binding protein</fullName>
    </recommendedName>
</protein>
<dbReference type="PANTHER" id="PTHR45458:SF3">
    <property type="entry name" value="CHAIN DEHYDROGENASE (ATSC), PUTATIVE-RELATED"/>
    <property type="match status" value="1"/>
</dbReference>
<keyword evidence="2" id="KW-1185">Reference proteome</keyword>
<dbReference type="Proteomes" id="UP000054166">
    <property type="component" value="Unassembled WGS sequence"/>
</dbReference>
<dbReference type="InParanoid" id="A0A0C3CGA9"/>
<proteinExistence type="predicted"/>
<dbReference type="OrthoDB" id="9876299at2759"/>
<organism evidence="1 2">
    <name type="scientific">Piloderma croceum (strain F 1598)</name>
    <dbReference type="NCBI Taxonomy" id="765440"/>
    <lineage>
        <taxon>Eukaryota</taxon>
        <taxon>Fungi</taxon>
        <taxon>Dikarya</taxon>
        <taxon>Basidiomycota</taxon>
        <taxon>Agaricomycotina</taxon>
        <taxon>Agaricomycetes</taxon>
        <taxon>Agaricomycetidae</taxon>
        <taxon>Atheliales</taxon>
        <taxon>Atheliaceae</taxon>
        <taxon>Piloderma</taxon>
    </lineage>
</organism>
<name>A0A0C3CGA9_PILCF</name>
<dbReference type="InterPro" id="IPR036291">
    <property type="entry name" value="NAD(P)-bd_dom_sf"/>
</dbReference>
<dbReference type="EMBL" id="KN832976">
    <property type="protein sequence ID" value="KIM88787.1"/>
    <property type="molecule type" value="Genomic_DNA"/>
</dbReference>
<reference evidence="2" key="2">
    <citation type="submission" date="2015-01" db="EMBL/GenBank/DDBJ databases">
        <title>Evolutionary Origins and Diversification of the Mycorrhizal Mutualists.</title>
        <authorList>
            <consortium name="DOE Joint Genome Institute"/>
            <consortium name="Mycorrhizal Genomics Consortium"/>
            <person name="Kohler A."/>
            <person name="Kuo A."/>
            <person name="Nagy L.G."/>
            <person name="Floudas D."/>
            <person name="Copeland A."/>
            <person name="Barry K.W."/>
            <person name="Cichocki N."/>
            <person name="Veneault-Fourrey C."/>
            <person name="LaButti K."/>
            <person name="Lindquist E.A."/>
            <person name="Lipzen A."/>
            <person name="Lundell T."/>
            <person name="Morin E."/>
            <person name="Murat C."/>
            <person name="Riley R."/>
            <person name="Ohm R."/>
            <person name="Sun H."/>
            <person name="Tunlid A."/>
            <person name="Henrissat B."/>
            <person name="Grigoriev I.V."/>
            <person name="Hibbett D.S."/>
            <person name="Martin F."/>
        </authorList>
    </citation>
    <scope>NUCLEOTIDE SEQUENCE [LARGE SCALE GENOMIC DNA]</scope>
    <source>
        <strain evidence="2">F 1598</strain>
    </source>
</reference>
<dbReference type="CDD" id="cd05325">
    <property type="entry name" value="carb_red_sniffer_like_SDR_c"/>
    <property type="match status" value="1"/>
</dbReference>
<reference evidence="1 2" key="1">
    <citation type="submission" date="2014-04" db="EMBL/GenBank/DDBJ databases">
        <authorList>
            <consortium name="DOE Joint Genome Institute"/>
            <person name="Kuo A."/>
            <person name="Tarkka M."/>
            <person name="Buscot F."/>
            <person name="Kohler A."/>
            <person name="Nagy L.G."/>
            <person name="Floudas D."/>
            <person name="Copeland A."/>
            <person name="Barry K.W."/>
            <person name="Cichocki N."/>
            <person name="Veneault-Fourrey C."/>
            <person name="LaButti K."/>
            <person name="Lindquist E.A."/>
            <person name="Lipzen A."/>
            <person name="Lundell T."/>
            <person name="Morin E."/>
            <person name="Murat C."/>
            <person name="Sun H."/>
            <person name="Tunlid A."/>
            <person name="Henrissat B."/>
            <person name="Grigoriev I.V."/>
            <person name="Hibbett D.S."/>
            <person name="Martin F."/>
            <person name="Nordberg H.P."/>
            <person name="Cantor M.N."/>
            <person name="Hua S.X."/>
        </authorList>
    </citation>
    <scope>NUCLEOTIDE SEQUENCE [LARGE SCALE GENOMIC DNA]</scope>
    <source>
        <strain evidence="1 2">F 1598</strain>
    </source>
</reference>
<dbReference type="PANTHER" id="PTHR45458">
    <property type="entry name" value="SHORT-CHAIN DEHYDROGENASE/REDUCTASE SDR"/>
    <property type="match status" value="1"/>
</dbReference>
<evidence type="ECO:0000313" key="2">
    <source>
        <dbReference type="Proteomes" id="UP000054166"/>
    </source>
</evidence>
<dbReference type="AlphaFoldDB" id="A0A0C3CGA9"/>
<dbReference type="InterPro" id="IPR052184">
    <property type="entry name" value="SDR_enzymes"/>
</dbReference>